<dbReference type="OrthoDB" id="1453758at2"/>
<organism evidence="1 2">
    <name type="scientific">Kordia algicida OT-1</name>
    <dbReference type="NCBI Taxonomy" id="391587"/>
    <lineage>
        <taxon>Bacteria</taxon>
        <taxon>Pseudomonadati</taxon>
        <taxon>Bacteroidota</taxon>
        <taxon>Flavobacteriia</taxon>
        <taxon>Flavobacteriales</taxon>
        <taxon>Flavobacteriaceae</taxon>
        <taxon>Kordia</taxon>
    </lineage>
</organism>
<dbReference type="EMBL" id="ABIB01000001">
    <property type="protein sequence ID" value="EDP98080.1"/>
    <property type="molecule type" value="Genomic_DNA"/>
</dbReference>
<reference evidence="1 2" key="1">
    <citation type="journal article" date="2011" name="J. Bacteriol.">
        <title>Genome sequence of the algicidal bacterium Kordia algicida OT-1.</title>
        <authorList>
            <person name="Lee H.S."/>
            <person name="Kang S.G."/>
            <person name="Kwon K.K."/>
            <person name="Lee J.H."/>
            <person name="Kim S.J."/>
        </authorList>
    </citation>
    <scope>NUCLEOTIDE SEQUENCE [LARGE SCALE GENOMIC DNA]</scope>
    <source>
        <strain evidence="1 2">OT-1</strain>
    </source>
</reference>
<comment type="caution">
    <text evidence="1">The sequence shown here is derived from an EMBL/GenBank/DDBJ whole genome shotgun (WGS) entry which is preliminary data.</text>
</comment>
<evidence type="ECO:0000313" key="2">
    <source>
        <dbReference type="Proteomes" id="UP000002945"/>
    </source>
</evidence>
<dbReference type="AlphaFoldDB" id="A9DJD6"/>
<keyword evidence="2" id="KW-1185">Reference proteome</keyword>
<name>A9DJD6_9FLAO</name>
<dbReference type="Proteomes" id="UP000002945">
    <property type="component" value="Unassembled WGS sequence"/>
</dbReference>
<dbReference type="HOGENOM" id="CLU_2861923_0_0_10"/>
<dbReference type="RefSeq" id="WP_007095093.1">
    <property type="nucleotide sequence ID" value="NZ_CP142125.1"/>
</dbReference>
<accession>A9DJD6</accession>
<dbReference type="STRING" id="391587.KAOT1_12722"/>
<proteinExistence type="predicted"/>
<protein>
    <submittedName>
        <fullName evidence="1">Uncharacterized protein</fullName>
    </submittedName>
</protein>
<gene>
    <name evidence="1" type="ORF">KAOT1_12722</name>
</gene>
<evidence type="ECO:0000313" key="1">
    <source>
        <dbReference type="EMBL" id="EDP98080.1"/>
    </source>
</evidence>
<sequence length="63" mass="7057">MKKKSIKKLKLQKASISILNTEVLKGGTIGGTLFCQSVNICETRDFTRCFGELNCQIYDTNAR</sequence>